<keyword evidence="1" id="KW-0472">Membrane</keyword>
<accession>A0A928VQS8</accession>
<evidence type="ECO:0000313" key="9">
    <source>
        <dbReference type="Proteomes" id="UP000625316"/>
    </source>
</evidence>
<evidence type="ECO:0000259" key="7">
    <source>
        <dbReference type="Pfam" id="PF08479"/>
    </source>
</evidence>
<keyword evidence="2" id="KW-0812">Transmembrane</keyword>
<dbReference type="Gene3D" id="3.10.20.310">
    <property type="entry name" value="membrane protein fhac"/>
    <property type="match status" value="1"/>
</dbReference>
<dbReference type="EMBL" id="JADEXQ010000056">
    <property type="protein sequence ID" value="MBE9031226.1"/>
    <property type="molecule type" value="Genomic_DNA"/>
</dbReference>
<evidence type="ECO:0000256" key="2">
    <source>
        <dbReference type="ARBA" id="ARBA00022692"/>
    </source>
</evidence>
<feature type="signal peptide" evidence="5">
    <location>
        <begin position="1"/>
        <end position="21"/>
    </location>
</feature>
<protein>
    <submittedName>
        <fullName evidence="8">ShlB/FhaC/HecB family hemolysin secretion/activation protein</fullName>
    </submittedName>
</protein>
<evidence type="ECO:0000259" key="6">
    <source>
        <dbReference type="Pfam" id="PF03865"/>
    </source>
</evidence>
<feature type="domain" description="Polypeptide-transport-associated ShlB-type" evidence="7">
    <location>
        <begin position="86"/>
        <end position="160"/>
    </location>
</feature>
<dbReference type="Proteomes" id="UP000625316">
    <property type="component" value="Unassembled WGS sequence"/>
</dbReference>
<dbReference type="GO" id="GO:0046819">
    <property type="term" value="P:protein secretion by the type V secretion system"/>
    <property type="evidence" value="ECO:0007669"/>
    <property type="project" value="TreeGrafter"/>
</dbReference>
<proteinExistence type="predicted"/>
<dbReference type="PANTHER" id="PTHR34597">
    <property type="entry name" value="SLR1661 PROTEIN"/>
    <property type="match status" value="1"/>
</dbReference>
<keyword evidence="9" id="KW-1185">Reference proteome</keyword>
<feature type="compositionally biased region" description="Low complexity" evidence="4">
    <location>
        <begin position="69"/>
        <end position="80"/>
    </location>
</feature>
<evidence type="ECO:0000313" key="8">
    <source>
        <dbReference type="EMBL" id="MBE9031226.1"/>
    </source>
</evidence>
<evidence type="ECO:0000256" key="5">
    <source>
        <dbReference type="SAM" id="SignalP"/>
    </source>
</evidence>
<feature type="compositionally biased region" description="Pro residues" evidence="4">
    <location>
        <begin position="55"/>
        <end position="66"/>
    </location>
</feature>
<feature type="region of interest" description="Disordered" evidence="4">
    <location>
        <begin position="41"/>
        <end position="80"/>
    </location>
</feature>
<dbReference type="GO" id="GO:0008320">
    <property type="term" value="F:protein transmembrane transporter activity"/>
    <property type="evidence" value="ECO:0007669"/>
    <property type="project" value="TreeGrafter"/>
</dbReference>
<sequence length="568" mass="62377">MKLSFFSGLISPIVACSAALAQTVLPPGITIPPGAENRVEETLPKTQPTPSVQPSSPPRSSPPPRLDVPTTPSFPSGSSGIPEKVKVKSIKVLGNTVLRSEIEGIIAPNIGKELTFDELLKIRSQITELYLSSGYISSGAFVPNNQDLNSGNIIIQTVEGELEKVQIAGLRRLSEGYVRKRIENAASAPLNRSRLERALQLLQIDPLISKVEAELGAGNTPGRNILRLKLTEAPTFHAGVRLDNNQSPSVGALQGNAFINNDNFLGFGDRLSLNYGRTEGLNLYGASYTLPINSKDGTLSFRYSNNNSKIIEDIFEEIGIRSRSQTYSLSLRQPLTRTVSNEFAVGLSLDLRRSKTFILDDVPFSFSEGPDEGRSQATVLRFSQDWVNRNSSRVLAARSQFSVGLDAFDATKNSGDIPDGQFFSWIGQFQWVQQLSPRTVLLSRVATQLTPDPLLSLERFSLGGADTVRGYRQNQVVSDNGIFGSIEGRIPLTAQADRLQLTPFFDWGYGWNNLGENPDPKFIASLGLGLRARLFSGVEARIDYGIPLVRSSDLEDQRFQFSVNYQFF</sequence>
<dbReference type="Pfam" id="PF08479">
    <property type="entry name" value="POTRA_2"/>
    <property type="match status" value="1"/>
</dbReference>
<comment type="caution">
    <text evidence="8">The sequence shown here is derived from an EMBL/GenBank/DDBJ whole genome shotgun (WGS) entry which is preliminary data.</text>
</comment>
<dbReference type="PANTHER" id="PTHR34597:SF3">
    <property type="entry name" value="OUTER MEMBRANE TRANSPORTER CDIB"/>
    <property type="match status" value="1"/>
</dbReference>
<dbReference type="Pfam" id="PF03865">
    <property type="entry name" value="ShlB"/>
    <property type="match status" value="1"/>
</dbReference>
<evidence type="ECO:0000256" key="3">
    <source>
        <dbReference type="ARBA" id="ARBA00023237"/>
    </source>
</evidence>
<keyword evidence="3" id="KW-0998">Cell outer membrane</keyword>
<keyword evidence="1" id="KW-1134">Transmembrane beta strand</keyword>
<dbReference type="RefSeq" id="WP_264326055.1">
    <property type="nucleotide sequence ID" value="NZ_JADEXQ010000056.1"/>
</dbReference>
<keyword evidence="5" id="KW-0732">Signal</keyword>
<dbReference type="InterPro" id="IPR013686">
    <property type="entry name" value="Polypept-transport_assoc_ShlB"/>
</dbReference>
<dbReference type="GO" id="GO:0098046">
    <property type="term" value="C:type V protein secretion system complex"/>
    <property type="evidence" value="ECO:0007669"/>
    <property type="project" value="TreeGrafter"/>
</dbReference>
<dbReference type="InterPro" id="IPR005565">
    <property type="entry name" value="Hemolysn_activator_HlyB_C"/>
</dbReference>
<feature type="compositionally biased region" description="Low complexity" evidence="4">
    <location>
        <begin position="44"/>
        <end position="54"/>
    </location>
</feature>
<reference evidence="8" key="1">
    <citation type="submission" date="2020-10" db="EMBL/GenBank/DDBJ databases">
        <authorList>
            <person name="Castelo-Branco R."/>
            <person name="Eusebio N."/>
            <person name="Adriana R."/>
            <person name="Vieira A."/>
            <person name="Brugerolle De Fraissinette N."/>
            <person name="Rezende De Castro R."/>
            <person name="Schneider M.P."/>
            <person name="Vasconcelos V."/>
            <person name="Leao P.N."/>
        </authorList>
    </citation>
    <scope>NUCLEOTIDE SEQUENCE</scope>
    <source>
        <strain evidence="8">LEGE 11480</strain>
    </source>
</reference>
<feature type="domain" description="Haemolysin activator HlyB C-terminal" evidence="6">
    <location>
        <begin position="225"/>
        <end position="531"/>
    </location>
</feature>
<dbReference type="Gene3D" id="2.40.160.50">
    <property type="entry name" value="membrane protein fhac: a member of the omp85/tpsb transporter family"/>
    <property type="match status" value="1"/>
</dbReference>
<organism evidence="8 9">
    <name type="scientific">Romeriopsis navalis LEGE 11480</name>
    <dbReference type="NCBI Taxonomy" id="2777977"/>
    <lineage>
        <taxon>Bacteria</taxon>
        <taxon>Bacillati</taxon>
        <taxon>Cyanobacteriota</taxon>
        <taxon>Cyanophyceae</taxon>
        <taxon>Leptolyngbyales</taxon>
        <taxon>Leptolyngbyaceae</taxon>
        <taxon>Romeriopsis</taxon>
        <taxon>Romeriopsis navalis</taxon>
    </lineage>
</organism>
<gene>
    <name evidence="8" type="ORF">IQ266_15940</name>
</gene>
<dbReference type="InterPro" id="IPR051544">
    <property type="entry name" value="TPS_OM_transporter"/>
</dbReference>
<name>A0A928VQS8_9CYAN</name>
<evidence type="ECO:0000256" key="1">
    <source>
        <dbReference type="ARBA" id="ARBA00022452"/>
    </source>
</evidence>
<dbReference type="AlphaFoldDB" id="A0A928VQS8"/>
<feature type="chain" id="PRO_5036858820" evidence="5">
    <location>
        <begin position="22"/>
        <end position="568"/>
    </location>
</feature>
<evidence type="ECO:0000256" key="4">
    <source>
        <dbReference type="SAM" id="MobiDB-lite"/>
    </source>
</evidence>